<dbReference type="InterPro" id="IPR020946">
    <property type="entry name" value="Flavin_mOase-like"/>
</dbReference>
<dbReference type="GO" id="GO:0050661">
    <property type="term" value="F:NADP binding"/>
    <property type="evidence" value="ECO:0007669"/>
    <property type="project" value="InterPro"/>
</dbReference>
<evidence type="ECO:0000313" key="9">
    <source>
        <dbReference type="Proteomes" id="UP000037425"/>
    </source>
</evidence>
<dbReference type="Proteomes" id="UP000037425">
    <property type="component" value="Unassembled WGS sequence"/>
</dbReference>
<dbReference type="SUPFAM" id="SSF51905">
    <property type="entry name" value="FAD/NAD(P)-binding domain"/>
    <property type="match status" value="2"/>
</dbReference>
<evidence type="ECO:0000256" key="1">
    <source>
        <dbReference type="ARBA" id="ARBA00009183"/>
    </source>
</evidence>
<evidence type="ECO:0000256" key="2">
    <source>
        <dbReference type="ARBA" id="ARBA00022630"/>
    </source>
</evidence>
<proteinExistence type="inferred from homology"/>
<dbReference type="EC" id="1.14.13.148" evidence="6"/>
<dbReference type="AlphaFoldDB" id="A0A0L8BLI2"/>
<dbReference type="InterPro" id="IPR036188">
    <property type="entry name" value="FAD/NAD-bd_sf"/>
</dbReference>
<dbReference type="InterPro" id="IPR050346">
    <property type="entry name" value="FMO-like"/>
</dbReference>
<dbReference type="GO" id="GO:0034899">
    <property type="term" value="F:trimethylamine monooxygenase activity"/>
    <property type="evidence" value="ECO:0007669"/>
    <property type="project" value="UniProtKB-EC"/>
</dbReference>
<dbReference type="RefSeq" id="WP_234717002.1">
    <property type="nucleotide sequence ID" value="NZ_LGAP01000018.1"/>
</dbReference>
<evidence type="ECO:0000256" key="5">
    <source>
        <dbReference type="ARBA" id="ARBA00023002"/>
    </source>
</evidence>
<evidence type="ECO:0000256" key="6">
    <source>
        <dbReference type="ARBA" id="ARBA00034528"/>
    </source>
</evidence>
<keyword evidence="8" id="KW-0503">Monooxygenase</keyword>
<dbReference type="GO" id="GO:0004499">
    <property type="term" value="F:N,N-dimethylaniline monooxygenase activity"/>
    <property type="evidence" value="ECO:0007669"/>
    <property type="project" value="InterPro"/>
</dbReference>
<sequence length="506" mass="54510">MHVVKESVAIIGAGPAGLITARWLAEHGFEPVLFEAADKLGGQWNTANAASATWRGMRTNTSRIMSAFSDLDHAADVATYPRQDQMFAYLERYAARFDLVRRIRFDTRVLRLEAAPHGAWTIRSRTGGVEQEESFRRVIVATGAQSSTDVPEIRGMESFAGRLGMVHAAQYDGPERYRGHSVLVAGASISALEIAADLAFNQARVISTARRQRYILPKLIGGVPTEHVMFTRAATLAGEILPPEAQAEGLKAAVLRAGGSPEQYGAPAPDADIFAAGISQSQSFLPAVAEGRITMRPWIDLIDGDKVYFSDGTVDAPDAIVFATGYRLSLPWLAPEIAATLAFDGNGLDLHAHTFHPELPGLAFVGLYNLVGPFLPVLELQARWIAYTLTGLVPPPSSAEMNRGLASCREMRSRAQQPVLHALAVTLARAAGVEPDLRDFPHLERALLFGPLSPVSFRLHGPDRLEDAAARTMAAAEAFGAIRGEGFTPDESRMRNLLGLASSAAA</sequence>
<evidence type="ECO:0000256" key="4">
    <source>
        <dbReference type="ARBA" id="ARBA00022857"/>
    </source>
</evidence>
<evidence type="ECO:0000313" key="8">
    <source>
        <dbReference type="EMBL" id="KOF15547.1"/>
    </source>
</evidence>
<keyword evidence="5" id="KW-0560">Oxidoreductase</keyword>
<dbReference type="Pfam" id="PF00743">
    <property type="entry name" value="FMO-like"/>
    <property type="match status" value="1"/>
</dbReference>
<keyword evidence="3" id="KW-0274">FAD</keyword>
<dbReference type="Gene3D" id="3.50.50.60">
    <property type="entry name" value="FAD/NAD(P)-binding domain"/>
    <property type="match status" value="1"/>
</dbReference>
<keyword evidence="2" id="KW-0285">Flavoprotein</keyword>
<protein>
    <recommendedName>
        <fullName evidence="7">Trimethylamine monooxygenase</fullName>
        <ecNumber evidence="6">1.14.13.148</ecNumber>
    </recommendedName>
</protein>
<evidence type="ECO:0000256" key="3">
    <source>
        <dbReference type="ARBA" id="ARBA00022827"/>
    </source>
</evidence>
<dbReference type="PATRIC" id="fig|106592.7.peg.2369"/>
<organism evidence="8 9">
    <name type="scientific">Ensifer adhaerens</name>
    <name type="common">Sinorhizobium morelense</name>
    <dbReference type="NCBI Taxonomy" id="106592"/>
    <lineage>
        <taxon>Bacteria</taxon>
        <taxon>Pseudomonadati</taxon>
        <taxon>Pseudomonadota</taxon>
        <taxon>Alphaproteobacteria</taxon>
        <taxon>Hyphomicrobiales</taxon>
        <taxon>Rhizobiaceae</taxon>
        <taxon>Sinorhizobium/Ensifer group</taxon>
        <taxon>Ensifer</taxon>
    </lineage>
</organism>
<dbReference type="PANTHER" id="PTHR23023">
    <property type="entry name" value="DIMETHYLANILINE MONOOXYGENASE"/>
    <property type="match status" value="1"/>
</dbReference>
<accession>A0A0L8BLI2</accession>
<reference evidence="9" key="1">
    <citation type="submission" date="2015-07" db="EMBL/GenBank/DDBJ databases">
        <title>Whole genome sequence of an Ensifer adhaerens strain isolated from a cave pool in the Wind Cave National Park.</title>
        <authorList>
            <person name="Eng W.W.H."/>
            <person name="Gan H.M."/>
            <person name="Barton H.A."/>
            <person name="Savka M.A."/>
        </authorList>
    </citation>
    <scope>NUCLEOTIDE SEQUENCE [LARGE SCALE GENOMIC DNA]</scope>
    <source>
        <strain evidence="9">SD006</strain>
    </source>
</reference>
<comment type="similarity">
    <text evidence="1">Belongs to the FMO family.</text>
</comment>
<dbReference type="EMBL" id="LGAP01000018">
    <property type="protein sequence ID" value="KOF15547.1"/>
    <property type="molecule type" value="Genomic_DNA"/>
</dbReference>
<dbReference type="PIRSF" id="PIRSF000332">
    <property type="entry name" value="FMO"/>
    <property type="match status" value="1"/>
</dbReference>
<dbReference type="InterPro" id="IPR000960">
    <property type="entry name" value="Flavin_mOase"/>
</dbReference>
<gene>
    <name evidence="8" type="ORF">AC244_22515</name>
</gene>
<keyword evidence="4" id="KW-0521">NADP</keyword>
<name>A0A0L8BLI2_ENSAD</name>
<dbReference type="PRINTS" id="PR00370">
    <property type="entry name" value="FMOXYGENASE"/>
</dbReference>
<evidence type="ECO:0000256" key="7">
    <source>
        <dbReference type="ARBA" id="ARBA00035159"/>
    </source>
</evidence>
<dbReference type="GO" id="GO:0050660">
    <property type="term" value="F:flavin adenine dinucleotide binding"/>
    <property type="evidence" value="ECO:0007669"/>
    <property type="project" value="InterPro"/>
</dbReference>
<comment type="caution">
    <text evidence="8">The sequence shown here is derived from an EMBL/GenBank/DDBJ whole genome shotgun (WGS) entry which is preliminary data.</text>
</comment>